<evidence type="ECO:0000313" key="2">
    <source>
        <dbReference type="Proteomes" id="UP000471490"/>
    </source>
</evidence>
<dbReference type="Proteomes" id="UP000471490">
    <property type="component" value="Unassembled WGS sequence"/>
</dbReference>
<name>A0A3T4X6N0_ECOLX</name>
<proteinExistence type="predicted"/>
<reference evidence="1 2" key="1">
    <citation type="journal article" date="2020" name="Int. J. Nanomedicine">
        <title>Consequences Of Long-Term Bacteria's Exposure To Silver Nanoformulations With Different PhysicoChemical Properties.</title>
        <authorList>
            <person name="Kedziora A."/>
            <person name="Wernecki M."/>
            <person name="Korzekwa K."/>
            <person name="Speruda M."/>
            <person name="Gerasymchuk Y."/>
            <person name="Lukowiak A."/>
            <person name="Bugla-Ploskonska G."/>
        </authorList>
    </citation>
    <scope>NUCLEOTIDE SEQUENCE [LARGE SCALE GENOMIC DNA]</scope>
    <source>
        <strain evidence="1 2">ATCC 11230</strain>
    </source>
</reference>
<comment type="caution">
    <text evidence="1">The sequence shown here is derived from an EMBL/GenBank/DDBJ whole genome shotgun (WGS) entry which is preliminary data.</text>
</comment>
<protein>
    <submittedName>
        <fullName evidence="1">Uncharacterized protein</fullName>
    </submittedName>
</protein>
<gene>
    <name evidence="1" type="ORF">FPI65_15650</name>
</gene>
<dbReference type="AlphaFoldDB" id="A0A3T4X6N0"/>
<evidence type="ECO:0000313" key="1">
    <source>
        <dbReference type="EMBL" id="NDR92667.1"/>
    </source>
</evidence>
<organism evidence="1 2">
    <name type="scientific">Escherichia coli</name>
    <dbReference type="NCBI Taxonomy" id="562"/>
    <lineage>
        <taxon>Bacteria</taxon>
        <taxon>Pseudomonadati</taxon>
        <taxon>Pseudomonadota</taxon>
        <taxon>Gammaproteobacteria</taxon>
        <taxon>Enterobacterales</taxon>
        <taxon>Enterobacteriaceae</taxon>
        <taxon>Escherichia</taxon>
    </lineage>
</organism>
<accession>A0A3T4X6N0</accession>
<sequence length="61" mass="7159">MNFNKFNLFLYTQYIYFPLLMILNVLFFVMCITRNSDEIKKMSSACGNVSVIYSGRMPVKC</sequence>
<dbReference type="EMBL" id="VLTB01000273">
    <property type="protein sequence ID" value="NDR92667.1"/>
    <property type="molecule type" value="Genomic_DNA"/>
</dbReference>